<dbReference type="AlphaFoldDB" id="B7L1A5"/>
<sequence length="84" mass="9493">MALGHTRPAAFAPSGAPVAPSHGRVGCGLVEEHEAIRIEVALALKPRLARGFHVRPLLLGRVVCRFFREMQWRLKKRERLLWTT</sequence>
<dbReference type="EMBL" id="CP001298">
    <property type="protein sequence ID" value="ACK85027.1"/>
    <property type="molecule type" value="Genomic_DNA"/>
</dbReference>
<evidence type="ECO:0000313" key="2">
    <source>
        <dbReference type="EMBL" id="ACK85027.1"/>
    </source>
</evidence>
<organism evidence="2 3">
    <name type="scientific">Methylorubrum extorquens (strain CM4 / NCIMB 13688)</name>
    <name type="common">Methylobacterium extorquens</name>
    <dbReference type="NCBI Taxonomy" id="440085"/>
    <lineage>
        <taxon>Bacteria</taxon>
        <taxon>Pseudomonadati</taxon>
        <taxon>Pseudomonadota</taxon>
        <taxon>Alphaproteobacteria</taxon>
        <taxon>Hyphomicrobiales</taxon>
        <taxon>Methylobacteriaceae</taxon>
        <taxon>Methylorubrum</taxon>
    </lineage>
</organism>
<dbReference type="HOGENOM" id="CLU_2523690_0_0_5"/>
<feature type="region of interest" description="Disordered" evidence="1">
    <location>
        <begin position="1"/>
        <end position="22"/>
    </location>
</feature>
<evidence type="ECO:0000313" key="3">
    <source>
        <dbReference type="Proteomes" id="UP000002385"/>
    </source>
</evidence>
<gene>
    <name evidence="2" type="ordered locus">Mchl_4251</name>
</gene>
<name>B7L1A5_METC4</name>
<reference evidence="3" key="1">
    <citation type="submission" date="2008-12" db="EMBL/GenBank/DDBJ databases">
        <title>Complete sequence of chromosome of Methylobacterium chloromethanicum CM4.</title>
        <authorList>
            <consortium name="US DOE Joint Genome Institute"/>
            <person name="Lucas S."/>
            <person name="Copeland A."/>
            <person name="Lapidus A."/>
            <person name="Glavina del Rio T."/>
            <person name="Dalin E."/>
            <person name="Tice H."/>
            <person name="Bruce D."/>
            <person name="Goodwin L."/>
            <person name="Pitluck S."/>
            <person name="Chertkov O."/>
            <person name="Brettin T."/>
            <person name="Detter J.C."/>
            <person name="Han C."/>
            <person name="Larimer F."/>
            <person name="Land M."/>
            <person name="Hauser L."/>
            <person name="Kyrpides N."/>
            <person name="Mikhailova N."/>
            <person name="Marx C."/>
            <person name="Richardson P."/>
        </authorList>
    </citation>
    <scope>NUCLEOTIDE SEQUENCE [LARGE SCALE GENOMIC DNA]</scope>
    <source>
        <strain evidence="3">CM4 / NCIMB 13688</strain>
    </source>
</reference>
<evidence type="ECO:0000256" key="1">
    <source>
        <dbReference type="SAM" id="MobiDB-lite"/>
    </source>
</evidence>
<protein>
    <submittedName>
        <fullName evidence="2">Uncharacterized protein</fullName>
    </submittedName>
</protein>
<proteinExistence type="predicted"/>
<dbReference type="KEGG" id="mch:Mchl_4251"/>
<reference evidence="2 3" key="2">
    <citation type="journal article" date="2012" name="J. Bacteriol.">
        <title>Complete genome sequences of six strains of the genus Methylobacterium.</title>
        <authorList>
            <person name="Marx C.J."/>
            <person name="Bringel F."/>
            <person name="Chistoserdova L."/>
            <person name="Moulin L."/>
            <person name="Farhan Ul Haque M."/>
            <person name="Fleischman D.E."/>
            <person name="Gruffaz C."/>
            <person name="Jourand P."/>
            <person name="Knief C."/>
            <person name="Lee M.C."/>
            <person name="Muller E.E."/>
            <person name="Nadalig T."/>
            <person name="Peyraud R."/>
            <person name="Roselli S."/>
            <person name="Russ L."/>
            <person name="Goodwin L.A."/>
            <person name="Ivanova N."/>
            <person name="Kyrpides N."/>
            <person name="Lajus A."/>
            <person name="Land M.L."/>
            <person name="Medigue C."/>
            <person name="Mikhailova N."/>
            <person name="Nolan M."/>
            <person name="Woyke T."/>
            <person name="Stolyar S."/>
            <person name="Vorholt J.A."/>
            <person name="Vuilleumier S."/>
        </authorList>
    </citation>
    <scope>NUCLEOTIDE SEQUENCE [LARGE SCALE GENOMIC DNA]</scope>
    <source>
        <strain evidence="3">CM4 / NCIMB 13688</strain>
    </source>
</reference>
<accession>B7L1A5</accession>
<dbReference type="Proteomes" id="UP000002385">
    <property type="component" value="Chromosome"/>
</dbReference>